<dbReference type="GO" id="GO:0044780">
    <property type="term" value="P:bacterial-type flagellum assembly"/>
    <property type="evidence" value="ECO:0007669"/>
    <property type="project" value="UniProtKB-UniRule"/>
</dbReference>
<keyword evidence="5" id="KW-0966">Cell projection</keyword>
<dbReference type="GO" id="GO:0005737">
    <property type="term" value="C:cytoplasm"/>
    <property type="evidence" value="ECO:0007669"/>
    <property type="project" value="UniProtKB-SubCell"/>
</dbReference>
<organism evidence="5 6">
    <name type="scientific">Paenibacillus bovis</name>
    <dbReference type="NCBI Taxonomy" id="1616788"/>
    <lineage>
        <taxon>Bacteria</taxon>
        <taxon>Bacillati</taxon>
        <taxon>Bacillota</taxon>
        <taxon>Bacilli</taxon>
        <taxon>Bacillales</taxon>
        <taxon>Paenibacillaceae</taxon>
        <taxon>Paenibacillus</taxon>
    </lineage>
</organism>
<accession>A0A172ZLR8</accession>
<keyword evidence="2 4" id="KW-1005">Bacterial flagellum biogenesis</keyword>
<dbReference type="STRING" id="1616788.AR543_22510"/>
<proteinExistence type="inferred from homology"/>
<dbReference type="OrthoDB" id="9801235at2"/>
<dbReference type="Proteomes" id="UP000078148">
    <property type="component" value="Chromosome"/>
</dbReference>
<gene>
    <name evidence="4" type="primary">fliW</name>
    <name evidence="5" type="ORF">AR543_22510</name>
</gene>
<protein>
    <recommendedName>
        <fullName evidence="4">Flagellar assembly factor FliW</fullName>
    </recommendedName>
</protein>
<keyword evidence="6" id="KW-1185">Reference proteome</keyword>
<evidence type="ECO:0000256" key="1">
    <source>
        <dbReference type="ARBA" id="ARBA00022490"/>
    </source>
</evidence>
<evidence type="ECO:0000256" key="4">
    <source>
        <dbReference type="HAMAP-Rule" id="MF_01185"/>
    </source>
</evidence>
<dbReference type="Gene3D" id="2.30.290.10">
    <property type="entry name" value="BH3618-like"/>
    <property type="match status" value="1"/>
</dbReference>
<reference evidence="6" key="1">
    <citation type="submission" date="2015-10" db="EMBL/GenBank/DDBJ databases">
        <title>Genome of Paenibacillus bovis sp. nov.</title>
        <authorList>
            <person name="Wu Z."/>
            <person name="Gao C."/>
            <person name="Liu Z."/>
            <person name="Zheng H."/>
        </authorList>
    </citation>
    <scope>NUCLEOTIDE SEQUENCE [LARGE SCALE GENOMIC DNA]</scope>
    <source>
        <strain evidence="6">BD3526</strain>
    </source>
</reference>
<dbReference type="KEGG" id="pbv:AR543_22510"/>
<keyword evidence="4" id="KW-0143">Chaperone</keyword>
<comment type="function">
    <text evidence="4">Acts as an anti-CsrA protein, binds CsrA and prevents it from repressing translation of its target genes, one of which is flagellin. Binds to flagellin and participates in the assembly of the flagellum.</text>
</comment>
<comment type="subcellular location">
    <subcellularLocation>
        <location evidence="4">Cytoplasm</location>
    </subcellularLocation>
</comment>
<evidence type="ECO:0000313" key="5">
    <source>
        <dbReference type="EMBL" id="ANF98489.1"/>
    </source>
</evidence>
<dbReference type="EMBL" id="CP013023">
    <property type="protein sequence ID" value="ANF98489.1"/>
    <property type="molecule type" value="Genomic_DNA"/>
</dbReference>
<comment type="similarity">
    <text evidence="4">Belongs to the FliW family.</text>
</comment>
<evidence type="ECO:0000313" key="6">
    <source>
        <dbReference type="Proteomes" id="UP000078148"/>
    </source>
</evidence>
<comment type="subunit">
    <text evidence="4">Interacts with translational regulator CsrA and flagellin(s).</text>
</comment>
<dbReference type="PANTHER" id="PTHR39190:SF1">
    <property type="entry name" value="FLAGELLAR ASSEMBLY FACTOR FLIW"/>
    <property type="match status" value="1"/>
</dbReference>
<keyword evidence="1 4" id="KW-0963">Cytoplasm</keyword>
<dbReference type="RefSeq" id="WP_060536524.1">
    <property type="nucleotide sequence ID" value="NZ_CP013023.1"/>
</dbReference>
<dbReference type="PANTHER" id="PTHR39190">
    <property type="entry name" value="FLAGELLAR ASSEMBLY FACTOR FLIW"/>
    <property type="match status" value="1"/>
</dbReference>
<keyword evidence="3 4" id="KW-0810">Translation regulation</keyword>
<keyword evidence="5" id="KW-0969">Cilium</keyword>
<evidence type="ECO:0000256" key="2">
    <source>
        <dbReference type="ARBA" id="ARBA00022795"/>
    </source>
</evidence>
<dbReference type="InterPro" id="IPR003775">
    <property type="entry name" value="Flagellar_assembly_factor_FliW"/>
</dbReference>
<dbReference type="GO" id="GO:0006417">
    <property type="term" value="P:regulation of translation"/>
    <property type="evidence" value="ECO:0007669"/>
    <property type="project" value="UniProtKB-KW"/>
</dbReference>
<dbReference type="Pfam" id="PF02623">
    <property type="entry name" value="FliW"/>
    <property type="match status" value="1"/>
</dbReference>
<reference evidence="5 6" key="2">
    <citation type="journal article" date="2016" name="Int. J. Syst. Evol. Microbiol.">
        <title>Paenibacillus bovis sp. nov., isolated from raw yak (Bos grunniens) milk.</title>
        <authorList>
            <person name="Gao C."/>
            <person name="Han J."/>
            <person name="Liu Z."/>
            <person name="Xu X."/>
            <person name="Hang F."/>
            <person name="Wu Z."/>
        </authorList>
    </citation>
    <scope>NUCLEOTIDE SEQUENCE [LARGE SCALE GENOMIC DNA]</scope>
    <source>
        <strain evidence="5 6">BD3526</strain>
    </source>
</reference>
<dbReference type="SUPFAM" id="SSF141457">
    <property type="entry name" value="BH3618-like"/>
    <property type="match status" value="1"/>
</dbReference>
<dbReference type="InterPro" id="IPR024046">
    <property type="entry name" value="Flagellar_assmbl_FliW_dom_sf"/>
</dbReference>
<sequence>MIINTLTWGNIDVAEENIYQFANGIPGFEEEQTFAWIDVENSPFSYLQSVQEPGLSFLLVDPFSIYADYEFEIKEEDYPELTTEQAVRVACMVTLNDPMDKSTLNLLAPIVCNTDTRQAAQIVLHQSSYHTKHPLQPSEQKEGV</sequence>
<dbReference type="HAMAP" id="MF_01185">
    <property type="entry name" value="FliW"/>
    <property type="match status" value="1"/>
</dbReference>
<dbReference type="AlphaFoldDB" id="A0A172ZLR8"/>
<evidence type="ECO:0000256" key="3">
    <source>
        <dbReference type="ARBA" id="ARBA00022845"/>
    </source>
</evidence>
<keyword evidence="5" id="KW-0282">Flagellum</keyword>
<name>A0A172ZLR8_9BACL</name>